<evidence type="ECO:0000313" key="6">
    <source>
        <dbReference type="Proteomes" id="UP000823674"/>
    </source>
</evidence>
<feature type="domain" description="EF-hand" evidence="4">
    <location>
        <begin position="320"/>
        <end position="351"/>
    </location>
</feature>
<feature type="domain" description="EF-hand" evidence="4">
    <location>
        <begin position="42"/>
        <end position="77"/>
    </location>
</feature>
<dbReference type="SMART" id="SM00054">
    <property type="entry name" value="EFh"/>
    <property type="match status" value="7"/>
</dbReference>
<proteinExistence type="predicted"/>
<dbReference type="InterPro" id="IPR002048">
    <property type="entry name" value="EF_hand_dom"/>
</dbReference>
<dbReference type="SUPFAM" id="SSF47473">
    <property type="entry name" value="EF-hand"/>
    <property type="match status" value="2"/>
</dbReference>
<reference evidence="5 6" key="1">
    <citation type="submission" date="2021-03" db="EMBL/GenBank/DDBJ databases">
        <authorList>
            <person name="King G.J."/>
            <person name="Bancroft I."/>
            <person name="Baten A."/>
            <person name="Bloomfield J."/>
            <person name="Borpatragohain P."/>
            <person name="He Z."/>
            <person name="Irish N."/>
            <person name="Irwin J."/>
            <person name="Liu K."/>
            <person name="Mauleon R.P."/>
            <person name="Moore J."/>
            <person name="Morris R."/>
            <person name="Ostergaard L."/>
            <person name="Wang B."/>
            <person name="Wells R."/>
        </authorList>
    </citation>
    <scope>NUCLEOTIDE SEQUENCE [LARGE SCALE GENOMIC DNA]</scope>
    <source>
        <strain evidence="5">R-o-18</strain>
        <tissue evidence="5">Leaf</tissue>
    </source>
</reference>
<dbReference type="InterPro" id="IPR011992">
    <property type="entry name" value="EF-hand-dom_pair"/>
</dbReference>
<dbReference type="Pfam" id="PF13499">
    <property type="entry name" value="EF-hand_7"/>
    <property type="match status" value="3"/>
</dbReference>
<name>A0ABQ7L3E5_BRACM</name>
<evidence type="ECO:0000256" key="1">
    <source>
        <dbReference type="ARBA" id="ARBA00022737"/>
    </source>
</evidence>
<dbReference type="EMBL" id="JADBGQ010000009">
    <property type="protein sequence ID" value="KAG5381122.1"/>
    <property type="molecule type" value="Genomic_DNA"/>
</dbReference>
<comment type="caution">
    <text evidence="5">The sequence shown here is derived from an EMBL/GenBank/DDBJ whole genome shotgun (WGS) entry which is preliminary data.</text>
</comment>
<protein>
    <recommendedName>
        <fullName evidence="4">EF-hand domain-containing protein</fullName>
    </recommendedName>
</protein>
<evidence type="ECO:0000313" key="5">
    <source>
        <dbReference type="EMBL" id="KAG5381122.1"/>
    </source>
</evidence>
<feature type="domain" description="EF-hand" evidence="4">
    <location>
        <begin position="245"/>
        <end position="280"/>
    </location>
</feature>
<keyword evidence="2" id="KW-0106">Calcium</keyword>
<dbReference type="InterPro" id="IPR050145">
    <property type="entry name" value="Centrin_CML-like"/>
</dbReference>
<organism evidence="5 6">
    <name type="scientific">Brassica rapa subsp. trilocularis</name>
    <dbReference type="NCBI Taxonomy" id="1813537"/>
    <lineage>
        <taxon>Eukaryota</taxon>
        <taxon>Viridiplantae</taxon>
        <taxon>Streptophyta</taxon>
        <taxon>Embryophyta</taxon>
        <taxon>Tracheophyta</taxon>
        <taxon>Spermatophyta</taxon>
        <taxon>Magnoliopsida</taxon>
        <taxon>eudicotyledons</taxon>
        <taxon>Gunneridae</taxon>
        <taxon>Pentapetalae</taxon>
        <taxon>rosids</taxon>
        <taxon>malvids</taxon>
        <taxon>Brassicales</taxon>
        <taxon>Brassicaceae</taxon>
        <taxon>Brassiceae</taxon>
        <taxon>Brassica</taxon>
    </lineage>
</organism>
<evidence type="ECO:0000259" key="4">
    <source>
        <dbReference type="PROSITE" id="PS50222"/>
    </source>
</evidence>
<dbReference type="Gene3D" id="1.10.238.10">
    <property type="entry name" value="EF-hand"/>
    <property type="match status" value="4"/>
</dbReference>
<dbReference type="CDD" id="cd00051">
    <property type="entry name" value="EFh"/>
    <property type="match status" value="2"/>
</dbReference>
<dbReference type="InterPro" id="IPR018247">
    <property type="entry name" value="EF_Hand_1_Ca_BS"/>
</dbReference>
<gene>
    <name evidence="5" type="primary">A07p049380.1_BraROA</name>
    <name evidence="5" type="ORF">IGI04_028964</name>
</gene>
<dbReference type="PROSITE" id="PS50222">
    <property type="entry name" value="EF_HAND_2"/>
    <property type="match status" value="5"/>
</dbReference>
<keyword evidence="6" id="KW-1185">Reference proteome</keyword>
<evidence type="ECO:0000256" key="2">
    <source>
        <dbReference type="ARBA" id="ARBA00022837"/>
    </source>
</evidence>
<feature type="domain" description="EF-hand" evidence="4">
    <location>
        <begin position="209"/>
        <end position="244"/>
    </location>
</feature>
<feature type="domain" description="EF-hand" evidence="4">
    <location>
        <begin position="78"/>
        <end position="113"/>
    </location>
</feature>
<evidence type="ECO:0000256" key="3">
    <source>
        <dbReference type="SAM" id="MobiDB-lite"/>
    </source>
</evidence>
<sequence length="351" mass="40038">MMKNTQEPQSSSSFVKFCRKLSPKRKDSPAESTQHNINEDQDKNKDLEAVFAYMDANRDGRISPHELQKSFMTLGEQLSDEEAEAAVRLSDTDGDGMLDFQEFAQLIKGDDDQEDKKTELKEAFRMYIAEGEECITPRSLKTMLKKLGESRTTDDCRVMIRAFDLNADGRNHLDHLIIKLVIMKNTQRQLSSSFMKLYERLSSDINREDKNKDLAAVFAYMDANRDGRISAEELKKSFKTLGEQLSDQEAEAAVKLSDLDGDGMLDFEEFAQLLKGGDEFTEEEKKSKIMEAFRMYIAEGEDCITPRSLKMMLMKLGESRTTDDCVVMIKAFDLNADGVLSFDEFALMMMH</sequence>
<feature type="region of interest" description="Disordered" evidence="3">
    <location>
        <begin position="1"/>
        <end position="45"/>
    </location>
</feature>
<keyword evidence="1" id="KW-0677">Repeat</keyword>
<dbReference type="PROSITE" id="PS00018">
    <property type="entry name" value="EF_HAND_1"/>
    <property type="match status" value="5"/>
</dbReference>
<dbReference type="Pfam" id="PF13833">
    <property type="entry name" value="EF-hand_8"/>
    <property type="match status" value="1"/>
</dbReference>
<accession>A0ABQ7L3E5</accession>
<dbReference type="PANTHER" id="PTHR23050">
    <property type="entry name" value="CALCIUM BINDING PROTEIN"/>
    <property type="match status" value="1"/>
</dbReference>
<feature type="compositionally biased region" description="Polar residues" evidence="3">
    <location>
        <begin position="1"/>
        <end position="14"/>
    </location>
</feature>
<dbReference type="Proteomes" id="UP000823674">
    <property type="component" value="Chromosome A07"/>
</dbReference>